<keyword evidence="3" id="KW-0547">Nucleotide-binding</keyword>
<comment type="catalytic activity">
    <reaction evidence="7">
        <text>3-dehydro-L-erythronate + ATP = 3-dehydro-4-O-phospho-L-erythronate + ADP + H(+)</text>
        <dbReference type="Rhea" id="RHEA:52552"/>
        <dbReference type="ChEBI" id="CHEBI:15378"/>
        <dbReference type="ChEBI" id="CHEBI:30616"/>
        <dbReference type="ChEBI" id="CHEBI:136592"/>
        <dbReference type="ChEBI" id="CHEBI:136670"/>
        <dbReference type="ChEBI" id="CHEBI:456216"/>
        <dbReference type="EC" id="2.7.1.217"/>
    </reaction>
</comment>
<dbReference type="InterPro" id="IPR042213">
    <property type="entry name" value="NBD_C_sf"/>
</dbReference>
<dbReference type="EMBL" id="SOHJ01000002">
    <property type="protein sequence ID" value="TFD62552.1"/>
    <property type="molecule type" value="Genomic_DNA"/>
</dbReference>
<dbReference type="GO" id="GO:0016301">
    <property type="term" value="F:kinase activity"/>
    <property type="evidence" value="ECO:0007669"/>
    <property type="project" value="UniProtKB-KW"/>
</dbReference>
<keyword evidence="5" id="KW-0067">ATP-binding</keyword>
<dbReference type="Pfam" id="PF17042">
    <property type="entry name" value="NBD_C"/>
    <property type="match status" value="1"/>
</dbReference>
<evidence type="ECO:0000313" key="16">
    <source>
        <dbReference type="Proteomes" id="UP000298170"/>
    </source>
</evidence>
<keyword evidence="16" id="KW-1185">Reference proteome</keyword>
<name>A0A4R9AIU6_9MICO</name>
<evidence type="ECO:0000259" key="14">
    <source>
        <dbReference type="Pfam" id="PF17042"/>
    </source>
</evidence>
<sequence length="424" mass="45070">MTQKRLVPWLGVVADDYTGAADLAGMLVRVGVTTVQLLGVPLEEAEIPYAECLIISLKSRTMPTELAVAESVAAARWLSQRGAKQIYYKYCSTFDSTATGNIGPVTDALAHEVGAKLTVICPAVPENGRTVYQGNLFVHEKPLAESSMKDHPLTPMTDSNLIRLFERQSALSAGRVSLSTVRQGPTAIEQHFKLLIDSGVTVAVVDAVADDDLLAIGQAVRDEPLVTGSAGLALGMARARNSSRPIAPTSRPLPAGASVVLSGSCSAATQNQVAIFKATHPSYEIDPYRIKSGVDVVQEILDFAEFNLEKVPLIYSSADPNRVRQIQIDLGTSESADLIECTFAEVARRLVASGARRLVIAGGETSGAVVSGLGITALEVGREIDPGVPWTISLSNPPLALLLKSGNFGTDDVFTKAIEENYEQ</sequence>
<comment type="similarity">
    <text evidence="1">Belongs to the four-carbon acid sugar kinase family.</text>
</comment>
<evidence type="ECO:0000256" key="1">
    <source>
        <dbReference type="ARBA" id="ARBA00005715"/>
    </source>
</evidence>
<evidence type="ECO:0000256" key="3">
    <source>
        <dbReference type="ARBA" id="ARBA00022741"/>
    </source>
</evidence>
<comment type="caution">
    <text evidence="15">The sequence shown here is derived from an EMBL/GenBank/DDBJ whole genome shotgun (WGS) entry which is preliminary data.</text>
</comment>
<feature type="domain" description="Four-carbon acid sugar kinase nucleotide binding" evidence="14">
    <location>
        <begin position="259"/>
        <end position="414"/>
    </location>
</feature>
<feature type="domain" description="Four-carbon acid sugar kinase N-terminal" evidence="13">
    <location>
        <begin position="10"/>
        <end position="234"/>
    </location>
</feature>
<comment type="function">
    <text evidence="9">Catalyzes the ATP-dependent phosphorylation of 3-oxo-tetronate to 3-oxo-tetronate 4-phosphate.</text>
</comment>
<evidence type="ECO:0000256" key="4">
    <source>
        <dbReference type="ARBA" id="ARBA00022777"/>
    </source>
</evidence>
<evidence type="ECO:0000256" key="11">
    <source>
        <dbReference type="ARBA" id="ARBA00039461"/>
    </source>
</evidence>
<dbReference type="InterPro" id="IPR037051">
    <property type="entry name" value="4-carb_acid_sugar_kinase_N_sf"/>
</dbReference>
<organism evidence="15 16">
    <name type="scientific">Cryobacterium suzukii</name>
    <dbReference type="NCBI Taxonomy" id="1259198"/>
    <lineage>
        <taxon>Bacteria</taxon>
        <taxon>Bacillati</taxon>
        <taxon>Actinomycetota</taxon>
        <taxon>Actinomycetes</taxon>
        <taxon>Micrococcales</taxon>
        <taxon>Microbacteriaceae</taxon>
        <taxon>Cryobacterium</taxon>
    </lineage>
</organism>
<dbReference type="Proteomes" id="UP000298170">
    <property type="component" value="Unassembled WGS sequence"/>
</dbReference>
<dbReference type="Pfam" id="PF07005">
    <property type="entry name" value="SBD_N"/>
    <property type="match status" value="1"/>
</dbReference>
<accession>A0A4R9AIU6</accession>
<dbReference type="RefSeq" id="WP_134512906.1">
    <property type="nucleotide sequence ID" value="NZ_SOHJ01000002.1"/>
</dbReference>
<dbReference type="Gene3D" id="3.40.980.20">
    <property type="entry name" value="Four-carbon acid sugar kinase, nucleotide binding domain"/>
    <property type="match status" value="1"/>
</dbReference>
<dbReference type="NCBIfam" id="NF043035">
    <property type="entry name" value="OxoTetrKin"/>
    <property type="match status" value="1"/>
</dbReference>
<dbReference type="AlphaFoldDB" id="A0A4R9AIU6"/>
<evidence type="ECO:0000259" key="13">
    <source>
        <dbReference type="Pfam" id="PF07005"/>
    </source>
</evidence>
<dbReference type="Gene3D" id="3.40.50.10840">
    <property type="entry name" value="Putative sugar-binding, N-terminal domain"/>
    <property type="match status" value="1"/>
</dbReference>
<evidence type="ECO:0000256" key="5">
    <source>
        <dbReference type="ARBA" id="ARBA00022840"/>
    </source>
</evidence>
<gene>
    <name evidence="15" type="ORF">E3T39_00955</name>
</gene>
<evidence type="ECO:0000256" key="7">
    <source>
        <dbReference type="ARBA" id="ARBA00035898"/>
    </source>
</evidence>
<comment type="catalytic activity">
    <reaction evidence="8">
        <text>3-dehydro-D-erythronate + ATP = 3-dehydro-4-O-phospho-D-erythronate + ADP + H(+)</text>
        <dbReference type="Rhea" id="RHEA:52556"/>
        <dbReference type="ChEBI" id="CHEBI:15378"/>
        <dbReference type="ChEBI" id="CHEBI:30616"/>
        <dbReference type="ChEBI" id="CHEBI:57958"/>
        <dbReference type="ChEBI" id="CHEBI:136593"/>
        <dbReference type="ChEBI" id="CHEBI:456216"/>
        <dbReference type="EC" id="2.7.1.217"/>
    </reaction>
</comment>
<keyword evidence="6" id="KW-0119">Carbohydrate metabolism</keyword>
<reference evidence="15 16" key="1">
    <citation type="submission" date="2019-03" db="EMBL/GenBank/DDBJ databases">
        <title>Genomics of glacier-inhabiting Cryobacterium strains.</title>
        <authorList>
            <person name="Liu Q."/>
            <person name="Xin Y.-H."/>
        </authorList>
    </citation>
    <scope>NUCLEOTIDE SEQUENCE [LARGE SCALE GENOMIC DNA]</scope>
    <source>
        <strain evidence="15 16">Sr39</strain>
    </source>
</reference>
<dbReference type="GO" id="GO:0005524">
    <property type="term" value="F:ATP binding"/>
    <property type="evidence" value="ECO:0007669"/>
    <property type="project" value="UniProtKB-KW"/>
</dbReference>
<evidence type="ECO:0000256" key="12">
    <source>
        <dbReference type="ARBA" id="ARBA00041377"/>
    </source>
</evidence>
<dbReference type="OrthoDB" id="191465at2"/>
<proteinExistence type="inferred from homology"/>
<evidence type="ECO:0000313" key="15">
    <source>
        <dbReference type="EMBL" id="TFD62552.1"/>
    </source>
</evidence>
<evidence type="ECO:0000256" key="9">
    <source>
        <dbReference type="ARBA" id="ARBA00037335"/>
    </source>
</evidence>
<dbReference type="InterPro" id="IPR031475">
    <property type="entry name" value="NBD_C"/>
</dbReference>
<protein>
    <recommendedName>
        <fullName evidence="11">3-oxo-tetronate kinase</fullName>
        <ecNumber evidence="10">2.7.1.217</ecNumber>
    </recommendedName>
    <alternativeName>
        <fullName evidence="12">3-dehydrotetronate 4-kinase</fullName>
    </alternativeName>
</protein>
<evidence type="ECO:0000256" key="10">
    <source>
        <dbReference type="ARBA" id="ARBA00039095"/>
    </source>
</evidence>
<keyword evidence="4 15" id="KW-0418">Kinase</keyword>
<keyword evidence="2" id="KW-0808">Transferase</keyword>
<dbReference type="InterPro" id="IPR050007">
    <property type="entry name" value="OtnK"/>
</dbReference>
<evidence type="ECO:0000256" key="8">
    <source>
        <dbReference type="ARBA" id="ARBA00036346"/>
    </source>
</evidence>
<dbReference type="SUPFAM" id="SSF142764">
    <property type="entry name" value="YgbK-like"/>
    <property type="match status" value="1"/>
</dbReference>
<dbReference type="EC" id="2.7.1.217" evidence="10"/>
<dbReference type="InterPro" id="IPR010737">
    <property type="entry name" value="4-carb_acid_sugar_kinase_N"/>
</dbReference>
<evidence type="ECO:0000256" key="2">
    <source>
        <dbReference type="ARBA" id="ARBA00022679"/>
    </source>
</evidence>
<evidence type="ECO:0000256" key="6">
    <source>
        <dbReference type="ARBA" id="ARBA00023277"/>
    </source>
</evidence>